<protein>
    <submittedName>
        <fullName evidence="1">Toxin</fullName>
    </submittedName>
</protein>
<comment type="caution">
    <text evidence="1">The sequence shown here is derived from an EMBL/GenBank/DDBJ whole genome shotgun (WGS) entry which is preliminary data.</text>
</comment>
<name>A0AA91BK27_9GAMM</name>
<organism evidence="1 2">
    <name type="scientific">Yersinia massiliensis</name>
    <dbReference type="NCBI Taxonomy" id="419257"/>
    <lineage>
        <taxon>Bacteria</taxon>
        <taxon>Pseudomonadati</taxon>
        <taxon>Pseudomonadota</taxon>
        <taxon>Gammaproteobacteria</taxon>
        <taxon>Enterobacterales</taxon>
        <taxon>Yersiniaceae</taxon>
        <taxon>Yersinia</taxon>
    </lineage>
</organism>
<evidence type="ECO:0000313" key="1">
    <source>
        <dbReference type="EMBL" id="NIL28911.1"/>
    </source>
</evidence>
<dbReference type="RefSeq" id="WP_050080978.1">
    <property type="nucleotide sequence ID" value="NZ_CP110790.1"/>
</dbReference>
<proteinExistence type="predicted"/>
<dbReference type="Proteomes" id="UP000698240">
    <property type="component" value="Unassembled WGS sequence"/>
</dbReference>
<reference evidence="1" key="1">
    <citation type="submission" date="2020-03" db="EMBL/GenBank/DDBJ databases">
        <authorList>
            <person name="Kislichkina A."/>
            <person name="Dentovskaya S."/>
            <person name="Shaikhutdinov R."/>
            <person name="Ivanov S."/>
            <person name="Sizova A."/>
            <person name="Solomentsev V."/>
            <person name="Bogun A."/>
        </authorList>
    </citation>
    <scope>NUCLEOTIDE SEQUENCE</scope>
    <source>
        <strain evidence="1">SCPM-O-B-8025</strain>
    </source>
</reference>
<dbReference type="SUPFAM" id="SSF143011">
    <property type="entry name" value="RelE-like"/>
    <property type="match status" value="1"/>
</dbReference>
<gene>
    <name evidence="1" type="ORF">HB980_20470</name>
</gene>
<dbReference type="InterPro" id="IPR035093">
    <property type="entry name" value="RelE/ParE_toxin_dom_sf"/>
</dbReference>
<dbReference type="PANTHER" id="PTHR40266:SF2">
    <property type="entry name" value="TOXIN HIGB-1"/>
    <property type="match status" value="1"/>
</dbReference>
<dbReference type="InterPro" id="IPR007711">
    <property type="entry name" value="HigB-1"/>
</dbReference>
<dbReference type="PANTHER" id="PTHR40266">
    <property type="entry name" value="TOXIN HIGB-1"/>
    <property type="match status" value="1"/>
</dbReference>
<dbReference type="Gene3D" id="3.30.2310.20">
    <property type="entry name" value="RelE-like"/>
    <property type="match status" value="1"/>
</dbReference>
<evidence type="ECO:0000313" key="2">
    <source>
        <dbReference type="Proteomes" id="UP000698240"/>
    </source>
</evidence>
<dbReference type="AlphaFoldDB" id="A0AA91BK27"/>
<sequence length="98" mass="11444">MIENFRDGQLGSLAQFHRNKKRSKDILVTIESALARKLDIIEYATTERSLFAPPSNHYERLSGSLAGWSSIRVNIQWRLIFRWRDGAAHDVYLDPHKY</sequence>
<dbReference type="EMBL" id="JAASAN010000014">
    <property type="protein sequence ID" value="NIL28911.1"/>
    <property type="molecule type" value="Genomic_DNA"/>
</dbReference>
<dbReference type="Pfam" id="PF05015">
    <property type="entry name" value="HigB-like_toxin"/>
    <property type="match status" value="1"/>
</dbReference>
<accession>A0AA91BK27</accession>